<dbReference type="KEGG" id="aup:AsAng_0053050"/>
<keyword evidence="3" id="KW-1185">Reference proteome</keyword>
<evidence type="ECO:0000313" key="3">
    <source>
        <dbReference type="Proteomes" id="UP001060919"/>
    </source>
</evidence>
<dbReference type="SUPFAM" id="SSF48452">
    <property type="entry name" value="TPR-like"/>
    <property type="match status" value="1"/>
</dbReference>
<dbReference type="PROSITE" id="PS51257">
    <property type="entry name" value="PROKAR_LIPOPROTEIN"/>
    <property type="match status" value="1"/>
</dbReference>
<reference evidence="2" key="1">
    <citation type="submission" date="2022-09" db="EMBL/GenBank/DDBJ databases">
        <title>Aureispira anguillicida sp. nov., isolated from Leptocephalus of Japanese eel Anguilla japonica.</title>
        <authorList>
            <person name="Yuasa K."/>
            <person name="Mekata T."/>
            <person name="Ikunari K."/>
        </authorList>
    </citation>
    <scope>NUCLEOTIDE SEQUENCE</scope>
    <source>
        <strain evidence="2">EL160426</strain>
    </source>
</reference>
<feature type="chain" id="PRO_5037392023" description="Tetratricopeptide repeat protein" evidence="1">
    <location>
        <begin position="23"/>
        <end position="204"/>
    </location>
</feature>
<protein>
    <recommendedName>
        <fullName evidence="4">Tetratricopeptide repeat protein</fullName>
    </recommendedName>
</protein>
<dbReference type="EMBL" id="AP026867">
    <property type="protein sequence ID" value="BDS14525.1"/>
    <property type="molecule type" value="Genomic_DNA"/>
</dbReference>
<dbReference type="InterPro" id="IPR011990">
    <property type="entry name" value="TPR-like_helical_dom_sf"/>
</dbReference>
<dbReference type="SMART" id="SM00028">
    <property type="entry name" value="TPR"/>
    <property type="match status" value="3"/>
</dbReference>
<keyword evidence="1" id="KW-0732">Signal</keyword>
<sequence length="204" mass="23760">MLRLTSYLVVLMLFLTACTSNNNKIGEDGFPEFSEEELQEMMKNNPKVQGQLGQQRNTEELIRKMQELLEQQPNDLVANYNLAKLFYQKFSKDSLQEDCQKAIPYFSRVIELDENYEKGHAYYNRMLCYLFTNQLDAAMDDINRFVAVNQGRTPVNYQSMRAEILFLQGKKEAACKYHQMALEVAQKDSLPVDNEQKWAGRCPN</sequence>
<proteinExistence type="predicted"/>
<dbReference type="Gene3D" id="1.25.40.10">
    <property type="entry name" value="Tetratricopeptide repeat domain"/>
    <property type="match status" value="1"/>
</dbReference>
<evidence type="ECO:0000313" key="2">
    <source>
        <dbReference type="EMBL" id="BDS14525.1"/>
    </source>
</evidence>
<feature type="signal peptide" evidence="1">
    <location>
        <begin position="1"/>
        <end position="22"/>
    </location>
</feature>
<dbReference type="RefSeq" id="WP_264789739.1">
    <property type="nucleotide sequence ID" value="NZ_AP026867.1"/>
</dbReference>
<gene>
    <name evidence="2" type="ORF">AsAng_0053050</name>
</gene>
<evidence type="ECO:0000256" key="1">
    <source>
        <dbReference type="SAM" id="SignalP"/>
    </source>
</evidence>
<organism evidence="2 3">
    <name type="scientific">Aureispira anguillae</name>
    <dbReference type="NCBI Taxonomy" id="2864201"/>
    <lineage>
        <taxon>Bacteria</taxon>
        <taxon>Pseudomonadati</taxon>
        <taxon>Bacteroidota</taxon>
        <taxon>Saprospiria</taxon>
        <taxon>Saprospirales</taxon>
        <taxon>Saprospiraceae</taxon>
        <taxon>Aureispira</taxon>
    </lineage>
</organism>
<dbReference type="InterPro" id="IPR019734">
    <property type="entry name" value="TPR_rpt"/>
</dbReference>
<dbReference type="Proteomes" id="UP001060919">
    <property type="component" value="Chromosome"/>
</dbReference>
<dbReference type="AlphaFoldDB" id="A0A915YJS8"/>
<accession>A0A915YJS8</accession>
<name>A0A915YJS8_9BACT</name>
<evidence type="ECO:0008006" key="4">
    <source>
        <dbReference type="Google" id="ProtNLM"/>
    </source>
</evidence>